<dbReference type="Proteomes" id="UP001141806">
    <property type="component" value="Unassembled WGS sequence"/>
</dbReference>
<feature type="transmembrane region" description="Helical" evidence="4">
    <location>
        <begin position="33"/>
        <end position="52"/>
    </location>
</feature>
<evidence type="ECO:0000313" key="6">
    <source>
        <dbReference type="EMBL" id="KAJ4979867.1"/>
    </source>
</evidence>
<gene>
    <name evidence="6" type="ORF">NE237_010647</name>
</gene>
<dbReference type="CDD" id="cd02947">
    <property type="entry name" value="TRX_family"/>
    <property type="match status" value="1"/>
</dbReference>
<dbReference type="InterPro" id="IPR036249">
    <property type="entry name" value="Thioredoxin-like_sf"/>
</dbReference>
<feature type="domain" description="Thioredoxin" evidence="5">
    <location>
        <begin position="71"/>
        <end position="206"/>
    </location>
</feature>
<dbReference type="SUPFAM" id="SSF52833">
    <property type="entry name" value="Thioredoxin-like"/>
    <property type="match status" value="1"/>
</dbReference>
<dbReference type="Gene3D" id="3.40.30.10">
    <property type="entry name" value="Glutaredoxin"/>
    <property type="match status" value="1"/>
</dbReference>
<protein>
    <recommendedName>
        <fullName evidence="5">Thioredoxin domain-containing protein</fullName>
    </recommendedName>
</protein>
<dbReference type="FunFam" id="3.40.30.10:FF:000245">
    <property type="entry name" value="Thioredoxin"/>
    <property type="match status" value="1"/>
</dbReference>
<dbReference type="InterPro" id="IPR013766">
    <property type="entry name" value="Thioredoxin_domain"/>
</dbReference>
<dbReference type="OrthoDB" id="2121326at2759"/>
<evidence type="ECO:0000256" key="2">
    <source>
        <dbReference type="ARBA" id="ARBA00023157"/>
    </source>
</evidence>
<keyword evidence="4" id="KW-0472">Membrane</keyword>
<keyword evidence="3" id="KW-0676">Redox-active center</keyword>
<sequence>MADVSSDSATPTTLEWSFSGGVDNGYSTVNDGALIFFTLCGLLYFITLPFGFPHGFNRCNNLTSLLCLRATSLGASSVEGFAQDLDSPISIELQPIVDEAQFDQIISETKQPQEAVVILWMANWCRKCIYLKPKLEKLAAEFQPRIRFYCVDVNKVPQRLVSRAGVTKMPTIQLWKDAQKQAEVIGGYKAYFVVNEFCGFITAVETEMEKPCVLYQSEHL</sequence>
<evidence type="ECO:0000256" key="3">
    <source>
        <dbReference type="ARBA" id="ARBA00023284"/>
    </source>
</evidence>
<keyword evidence="2" id="KW-1015">Disulfide bond</keyword>
<dbReference type="InterPro" id="IPR044253">
    <property type="entry name" value="WCRKC1/2"/>
</dbReference>
<dbReference type="EMBL" id="JAMYWD010000002">
    <property type="protein sequence ID" value="KAJ4979867.1"/>
    <property type="molecule type" value="Genomic_DNA"/>
</dbReference>
<organism evidence="6 7">
    <name type="scientific">Protea cynaroides</name>
    <dbReference type="NCBI Taxonomy" id="273540"/>
    <lineage>
        <taxon>Eukaryota</taxon>
        <taxon>Viridiplantae</taxon>
        <taxon>Streptophyta</taxon>
        <taxon>Embryophyta</taxon>
        <taxon>Tracheophyta</taxon>
        <taxon>Spermatophyta</taxon>
        <taxon>Magnoliopsida</taxon>
        <taxon>Proteales</taxon>
        <taxon>Proteaceae</taxon>
        <taxon>Protea</taxon>
    </lineage>
</organism>
<dbReference type="GO" id="GO:0009570">
    <property type="term" value="C:chloroplast stroma"/>
    <property type="evidence" value="ECO:0007669"/>
    <property type="project" value="InterPro"/>
</dbReference>
<comment type="caution">
    <text evidence="6">The sequence shown here is derived from an EMBL/GenBank/DDBJ whole genome shotgun (WGS) entry which is preliminary data.</text>
</comment>
<keyword evidence="7" id="KW-1185">Reference proteome</keyword>
<accession>A0A9Q0KZQ8</accession>
<evidence type="ECO:0000259" key="5">
    <source>
        <dbReference type="PROSITE" id="PS51352"/>
    </source>
</evidence>
<keyword evidence="4" id="KW-1133">Transmembrane helix</keyword>
<dbReference type="PANTHER" id="PTHR47192:SF4">
    <property type="entry name" value="THIOREDOXIN-LIKE 3-2, CHLOROPLASTIC"/>
    <property type="match status" value="1"/>
</dbReference>
<keyword evidence="1" id="KW-0813">Transport</keyword>
<dbReference type="PROSITE" id="PS51352">
    <property type="entry name" value="THIOREDOXIN_2"/>
    <property type="match status" value="1"/>
</dbReference>
<evidence type="ECO:0000256" key="4">
    <source>
        <dbReference type="SAM" id="Phobius"/>
    </source>
</evidence>
<keyword evidence="4" id="KW-0812">Transmembrane</keyword>
<evidence type="ECO:0000256" key="1">
    <source>
        <dbReference type="ARBA" id="ARBA00022982"/>
    </source>
</evidence>
<reference evidence="6" key="1">
    <citation type="journal article" date="2023" name="Plant J.">
        <title>The genome of the king protea, Protea cynaroides.</title>
        <authorList>
            <person name="Chang J."/>
            <person name="Duong T.A."/>
            <person name="Schoeman C."/>
            <person name="Ma X."/>
            <person name="Roodt D."/>
            <person name="Barker N."/>
            <person name="Li Z."/>
            <person name="Van de Peer Y."/>
            <person name="Mizrachi E."/>
        </authorList>
    </citation>
    <scope>NUCLEOTIDE SEQUENCE</scope>
    <source>
        <tissue evidence="6">Young leaves</tissue>
    </source>
</reference>
<keyword evidence="1" id="KW-0249">Electron transport</keyword>
<dbReference type="AlphaFoldDB" id="A0A9Q0KZQ8"/>
<dbReference type="Pfam" id="PF00085">
    <property type="entry name" value="Thioredoxin"/>
    <property type="match status" value="1"/>
</dbReference>
<dbReference type="PANTHER" id="PTHR47192">
    <property type="entry name" value="THIOREDOXIN-LIKE 3-2, CHLOROPLASTIC"/>
    <property type="match status" value="1"/>
</dbReference>
<proteinExistence type="predicted"/>
<evidence type="ECO:0000313" key="7">
    <source>
        <dbReference type="Proteomes" id="UP001141806"/>
    </source>
</evidence>
<name>A0A9Q0KZQ8_9MAGN</name>